<dbReference type="PROSITE" id="PS51059">
    <property type="entry name" value="PARP_CATALYTIC"/>
    <property type="match status" value="1"/>
</dbReference>
<gene>
    <name evidence="7" type="ORF">DPMN_157144</name>
</gene>
<evidence type="ECO:0000313" key="7">
    <source>
        <dbReference type="EMBL" id="KAH3779342.1"/>
    </source>
</evidence>
<protein>
    <recommendedName>
        <fullName evidence="6">PARP catalytic domain-containing protein</fullName>
    </recommendedName>
</protein>
<dbReference type="AlphaFoldDB" id="A0A9D4EJW4"/>
<sequence length="192" mass="21977">MYPRSVICDSEESVYADAKSDIRAASDIESDECEEENDDYYQLHIVKLSQEKQLPFMNTPHQFLLYTYLVPHIVKLSQEKQLPFMNTPQLALLISSVTLSYVVKISQEKQLPSHIVKLPQEKQLPFMKTQHQFLLISSPPAKKMVFHEAKKQYDSTFAFHGSAIENWHSIIRQGLINASGTKFQVNGAAYGQ</sequence>
<comment type="similarity">
    <text evidence="5">Belongs to the ARTD/PARP family.</text>
</comment>
<evidence type="ECO:0000256" key="5">
    <source>
        <dbReference type="ARBA" id="ARBA00024347"/>
    </source>
</evidence>
<evidence type="ECO:0000313" key="8">
    <source>
        <dbReference type="Proteomes" id="UP000828390"/>
    </source>
</evidence>
<name>A0A9D4EJW4_DREPO</name>
<dbReference type="InterPro" id="IPR051838">
    <property type="entry name" value="ARTD_PARP"/>
</dbReference>
<feature type="domain" description="PARP catalytic" evidence="6">
    <location>
        <begin position="76"/>
        <end position="192"/>
    </location>
</feature>
<dbReference type="InterPro" id="IPR012317">
    <property type="entry name" value="Poly(ADP-ribose)pol_cat_dom"/>
</dbReference>
<evidence type="ECO:0000256" key="4">
    <source>
        <dbReference type="ARBA" id="ARBA00023027"/>
    </source>
</evidence>
<dbReference type="PANTHER" id="PTHR21328">
    <property type="entry name" value="POLY ADP-RIBOSE POLYMERASE FAMILY, MEMBER PARP"/>
    <property type="match status" value="1"/>
</dbReference>
<keyword evidence="2" id="KW-0808">Transferase</keyword>
<keyword evidence="1" id="KW-0328">Glycosyltransferase</keyword>
<dbReference type="GO" id="GO:0003950">
    <property type="term" value="F:NAD+ poly-ADP-ribosyltransferase activity"/>
    <property type="evidence" value="ECO:0007669"/>
    <property type="project" value="InterPro"/>
</dbReference>
<proteinExistence type="inferred from homology"/>
<reference evidence="7" key="2">
    <citation type="submission" date="2020-11" db="EMBL/GenBank/DDBJ databases">
        <authorList>
            <person name="McCartney M.A."/>
            <person name="Auch B."/>
            <person name="Kono T."/>
            <person name="Mallez S."/>
            <person name="Becker A."/>
            <person name="Gohl D.M."/>
            <person name="Silverstein K.A.T."/>
            <person name="Koren S."/>
            <person name="Bechman K.B."/>
            <person name="Herman A."/>
            <person name="Abrahante J.E."/>
            <person name="Garbe J."/>
        </authorList>
    </citation>
    <scope>NUCLEOTIDE SEQUENCE</scope>
    <source>
        <strain evidence="7">Duluth1</strain>
        <tissue evidence="7">Whole animal</tissue>
    </source>
</reference>
<dbReference type="EMBL" id="JAIWYP010000008">
    <property type="protein sequence ID" value="KAH3779342.1"/>
    <property type="molecule type" value="Genomic_DNA"/>
</dbReference>
<evidence type="ECO:0000256" key="3">
    <source>
        <dbReference type="ARBA" id="ARBA00022695"/>
    </source>
</evidence>
<dbReference type="SUPFAM" id="SSF56399">
    <property type="entry name" value="ADP-ribosylation"/>
    <property type="match status" value="1"/>
</dbReference>
<evidence type="ECO:0000259" key="6">
    <source>
        <dbReference type="PROSITE" id="PS51059"/>
    </source>
</evidence>
<keyword evidence="8" id="KW-1185">Reference proteome</keyword>
<comment type="caution">
    <text evidence="7">The sequence shown here is derived from an EMBL/GenBank/DDBJ whole genome shotgun (WGS) entry which is preliminary data.</text>
</comment>
<accession>A0A9D4EJW4</accession>
<evidence type="ECO:0000256" key="2">
    <source>
        <dbReference type="ARBA" id="ARBA00022679"/>
    </source>
</evidence>
<keyword evidence="3" id="KW-0548">Nucleotidyltransferase</keyword>
<reference evidence="7" key="1">
    <citation type="journal article" date="2019" name="bioRxiv">
        <title>The Genome of the Zebra Mussel, Dreissena polymorpha: A Resource for Invasive Species Research.</title>
        <authorList>
            <person name="McCartney M.A."/>
            <person name="Auch B."/>
            <person name="Kono T."/>
            <person name="Mallez S."/>
            <person name="Zhang Y."/>
            <person name="Obille A."/>
            <person name="Becker A."/>
            <person name="Abrahante J.E."/>
            <person name="Garbe J."/>
            <person name="Badalamenti J.P."/>
            <person name="Herman A."/>
            <person name="Mangelson H."/>
            <person name="Liachko I."/>
            <person name="Sullivan S."/>
            <person name="Sone E.D."/>
            <person name="Koren S."/>
            <person name="Silverstein K.A.T."/>
            <person name="Beckman K.B."/>
            <person name="Gohl D.M."/>
        </authorList>
    </citation>
    <scope>NUCLEOTIDE SEQUENCE</scope>
    <source>
        <strain evidence="7">Duluth1</strain>
        <tissue evidence="7">Whole animal</tissue>
    </source>
</reference>
<evidence type="ECO:0000256" key="1">
    <source>
        <dbReference type="ARBA" id="ARBA00022676"/>
    </source>
</evidence>
<dbReference type="Proteomes" id="UP000828390">
    <property type="component" value="Unassembled WGS sequence"/>
</dbReference>
<keyword evidence="4" id="KW-0520">NAD</keyword>
<organism evidence="7 8">
    <name type="scientific">Dreissena polymorpha</name>
    <name type="common">Zebra mussel</name>
    <name type="synonym">Mytilus polymorpha</name>
    <dbReference type="NCBI Taxonomy" id="45954"/>
    <lineage>
        <taxon>Eukaryota</taxon>
        <taxon>Metazoa</taxon>
        <taxon>Spiralia</taxon>
        <taxon>Lophotrochozoa</taxon>
        <taxon>Mollusca</taxon>
        <taxon>Bivalvia</taxon>
        <taxon>Autobranchia</taxon>
        <taxon>Heteroconchia</taxon>
        <taxon>Euheterodonta</taxon>
        <taxon>Imparidentia</taxon>
        <taxon>Neoheterodontei</taxon>
        <taxon>Myida</taxon>
        <taxon>Dreissenoidea</taxon>
        <taxon>Dreissenidae</taxon>
        <taxon>Dreissena</taxon>
    </lineage>
</organism>
<dbReference type="Gene3D" id="3.90.228.10">
    <property type="match status" value="1"/>
</dbReference>
<dbReference type="GO" id="GO:0016779">
    <property type="term" value="F:nucleotidyltransferase activity"/>
    <property type="evidence" value="ECO:0007669"/>
    <property type="project" value="UniProtKB-KW"/>
</dbReference>